<organism evidence="1">
    <name type="scientific">Xenopus tropicalis</name>
    <name type="common">Western clawed frog</name>
    <name type="synonym">Silurana tropicalis</name>
    <dbReference type="NCBI Taxonomy" id="8364"/>
    <lineage>
        <taxon>Eukaryota</taxon>
        <taxon>Metazoa</taxon>
        <taxon>Chordata</taxon>
        <taxon>Craniata</taxon>
        <taxon>Vertebrata</taxon>
        <taxon>Euteleostomi</taxon>
        <taxon>Amphibia</taxon>
        <taxon>Batrachia</taxon>
        <taxon>Anura</taxon>
        <taxon>Pipoidea</taxon>
        <taxon>Pipidae</taxon>
        <taxon>Xenopodinae</taxon>
        <taxon>Xenopus</taxon>
        <taxon>Silurana</taxon>
    </lineage>
</organism>
<protein>
    <submittedName>
        <fullName evidence="1">Uncharacterized protein</fullName>
    </submittedName>
</protein>
<name>A0A1B8XW86_XENTR</name>
<reference evidence="1" key="1">
    <citation type="submission" date="2009-11" db="EMBL/GenBank/DDBJ databases">
        <authorList>
            <consortium name="US DOE Joint Genome Institute (JGI-PGF)"/>
            <person name="Ottilar R."/>
            <person name="Schmutz J."/>
            <person name="Salamov A."/>
            <person name="Cheng J.F."/>
            <person name="Lucas S."/>
            <person name="Pitluck S."/>
            <person name="Gundlach H."/>
            <person name="Guo Y."/>
            <person name="Haberer G."/>
            <person name="Nasrallah J."/>
            <person name="Mayer K.F.X."/>
            <person name="van de Peer Y."/>
            <person name="Weigel D."/>
            <person name="Grigoriev I.V."/>
        </authorList>
    </citation>
    <scope>NUCLEOTIDE SEQUENCE</scope>
    <source>
        <strain evidence="1">Nigerian</strain>
    </source>
</reference>
<reference evidence="1" key="2">
    <citation type="journal article" date="2010" name="Science">
        <title>The genome of the Western clawed frog Xenopus tropicalis.</title>
        <authorList>
            <person name="Hellsten U."/>
            <person name="Harland R.M."/>
            <person name="Gilchrist M.J."/>
            <person name="Hendrix D."/>
            <person name="Jurka J."/>
            <person name="Kapitonov V."/>
            <person name="Ovcharenko I."/>
            <person name="Putnam N.H."/>
            <person name="Shu S."/>
            <person name="Taher L."/>
            <person name="Blitz I.L."/>
            <person name="Blumberg B."/>
            <person name="Dichmann D.S."/>
            <person name="Dubchak I."/>
            <person name="Amaya E."/>
            <person name="Detter J.C."/>
            <person name="Fletcher R."/>
            <person name="Gerhard D.S."/>
            <person name="Goodstein D."/>
            <person name="Graves T."/>
            <person name="Grigoriev I.V."/>
            <person name="Grimwood J."/>
            <person name="Kawashima T."/>
            <person name="Lindquist E."/>
            <person name="Lucas S.M."/>
            <person name="Mead P.E."/>
            <person name="Mitros T."/>
            <person name="Ogino H."/>
            <person name="Ohta Y."/>
            <person name="Poliakov A.V."/>
            <person name="Pollet N."/>
            <person name="Robert J."/>
            <person name="Salamov A."/>
            <person name="Sater A.K."/>
            <person name="Schmutz J."/>
            <person name="Terry A."/>
            <person name="Vize P.D."/>
            <person name="Warren W.C."/>
            <person name="Wells D."/>
            <person name="Wills A."/>
            <person name="Wilson R.K."/>
            <person name="Zimmerman L.B."/>
            <person name="Zorn A.M."/>
            <person name="Grainger R."/>
            <person name="Grammer T."/>
            <person name="Khokha M.K."/>
            <person name="Richardson P.M."/>
            <person name="Rokhsar D.S."/>
        </authorList>
    </citation>
    <scope>NUCLEOTIDE SEQUENCE [LARGE SCALE GENOMIC DNA]</scope>
    <source>
        <strain evidence="1">Nigerian</strain>
    </source>
</reference>
<gene>
    <name evidence="1" type="ORF">XENTR_v90030930mg</name>
</gene>
<reference evidence="1" key="3">
    <citation type="submission" date="2016-05" db="EMBL/GenBank/DDBJ databases">
        <title>WGS assembly of Xenopus tropicalis.</title>
        <authorList>
            <person name="Sessions A."/>
            <person name="Jenkins J."/>
            <person name="Mitros T."/>
            <person name="Lyons J.T."/>
            <person name="Dichmann D.S."/>
            <person name="Robert J."/>
            <person name="Harland R.M."/>
            <person name="Rokhsar D.S."/>
        </authorList>
    </citation>
    <scope>NUCLEOTIDE SEQUENCE</scope>
    <source>
        <strain evidence="1">Nigerian</strain>
    </source>
</reference>
<sequence length="80" mass="9238">MSTRNIYKMVASAIAEMLCKKSQKTHHEYLLTFWNLQGPRDEVSSDNGKLRQTSYRSFIATIGKHTSLCSPKCLQRFPRT</sequence>
<proteinExistence type="predicted"/>
<accession>A0A1B8XW86</accession>
<dbReference type="AlphaFoldDB" id="A0A1B8XW86"/>
<evidence type="ECO:0000313" key="1">
    <source>
        <dbReference type="EMBL" id="OCA14915.1"/>
    </source>
</evidence>
<dbReference type="EMBL" id="KV461087">
    <property type="protein sequence ID" value="OCA14915.1"/>
    <property type="molecule type" value="Genomic_DNA"/>
</dbReference>